<accession>A0A1B1TEZ6</accession>
<name>A0A1B1TEZ6_9ARCH</name>
<dbReference type="PANTHER" id="PTHR42687">
    <property type="entry name" value="L-THREONINE 3-DEHYDROGENASE"/>
    <property type="match status" value="1"/>
</dbReference>
<dbReference type="AlphaFoldDB" id="A0A1B1TEZ6"/>
<dbReference type="InterPro" id="IPR001509">
    <property type="entry name" value="Epimerase_deHydtase"/>
</dbReference>
<organism evidence="3">
    <name type="scientific">uncultured Poseidoniia archaeon</name>
    <dbReference type="NCBI Taxonomy" id="1697135"/>
    <lineage>
        <taxon>Archaea</taxon>
        <taxon>Methanobacteriati</taxon>
        <taxon>Thermoplasmatota</taxon>
        <taxon>Candidatus Poseidoniia</taxon>
        <taxon>environmental samples</taxon>
    </lineage>
</organism>
<dbReference type="GO" id="GO:0006567">
    <property type="term" value="P:L-threonine catabolic process"/>
    <property type="evidence" value="ECO:0007669"/>
    <property type="project" value="TreeGrafter"/>
</dbReference>
<dbReference type="Pfam" id="PF01370">
    <property type="entry name" value="Epimerase"/>
    <property type="match status" value="1"/>
</dbReference>
<reference evidence="3" key="1">
    <citation type="submission" date="2014-11" db="EMBL/GenBank/DDBJ databases">
        <authorList>
            <person name="Zhu J."/>
            <person name="Qi W."/>
            <person name="Song R."/>
        </authorList>
    </citation>
    <scope>NUCLEOTIDE SEQUENCE</scope>
</reference>
<protein>
    <submittedName>
        <fullName evidence="3">NAD dependent epimerase/dehydratase family protein</fullName>
    </submittedName>
</protein>
<dbReference type="PANTHER" id="PTHR42687:SF1">
    <property type="entry name" value="L-THREONINE 3-DEHYDROGENASE, MITOCHONDRIAL"/>
    <property type="match status" value="1"/>
</dbReference>
<dbReference type="SUPFAM" id="SSF51735">
    <property type="entry name" value="NAD(P)-binding Rossmann-fold domains"/>
    <property type="match status" value="1"/>
</dbReference>
<proteinExistence type="inferred from homology"/>
<dbReference type="EMBL" id="KP211910">
    <property type="protein sequence ID" value="ANV80856.1"/>
    <property type="molecule type" value="Genomic_DNA"/>
</dbReference>
<dbReference type="InterPro" id="IPR036291">
    <property type="entry name" value="NAD(P)-bd_dom_sf"/>
</dbReference>
<reference evidence="3" key="2">
    <citation type="journal article" date="2015" name="ISME J.">
        <title>A new class of marine Euryarchaeota group II from the Mediterranean deep chlorophyll maximum.</title>
        <authorList>
            <person name="Martin-Cuadrado A.B."/>
            <person name="Garcia-Heredia I."/>
            <person name="Molto A.G."/>
            <person name="Lopez-Ubeda R."/>
            <person name="Kimes N."/>
            <person name="Lopez-Garcia P."/>
            <person name="Moreira D."/>
            <person name="Rodriguez-Valera F."/>
        </authorList>
    </citation>
    <scope>NUCLEOTIDE SEQUENCE</scope>
</reference>
<comment type="similarity">
    <text evidence="1">Belongs to the NAD(P)-dependent epimerase/dehydratase family.</text>
</comment>
<evidence type="ECO:0000256" key="1">
    <source>
        <dbReference type="ARBA" id="ARBA00007637"/>
    </source>
</evidence>
<dbReference type="EMBL" id="KP211814">
    <property type="protein sequence ID" value="ANV79167.1"/>
    <property type="molecule type" value="Genomic_DNA"/>
</dbReference>
<dbReference type="GO" id="GO:0008743">
    <property type="term" value="F:L-threonine 3-dehydrogenase activity"/>
    <property type="evidence" value="ECO:0007669"/>
    <property type="project" value="TreeGrafter"/>
</dbReference>
<dbReference type="Gene3D" id="3.40.50.720">
    <property type="entry name" value="NAD(P)-binding Rossmann-like Domain"/>
    <property type="match status" value="1"/>
</dbReference>
<evidence type="ECO:0000313" key="3">
    <source>
        <dbReference type="EMBL" id="ANV80856.1"/>
    </source>
</evidence>
<feature type="domain" description="NAD-dependent epimerase/dehydratase" evidence="2">
    <location>
        <begin position="16"/>
        <end position="242"/>
    </location>
</feature>
<evidence type="ECO:0000259" key="2">
    <source>
        <dbReference type="Pfam" id="PF01370"/>
    </source>
</evidence>
<sequence>MSTIPRPMSASGPQKIMVTGALGQIGTELVEELRKIHGNDNILATDVRKLDDNPGVQNGPFEILSVVDSDSMDNLVKEYDIQEIYHLAAILSATGEKKPELCKKINIGGTVSVLETALNNDLKIFAPSSIAVFGPDAPKNAPQTTPLNPTTVYGQTKVIGENLANEYWKKNGVDTRGLRYPGLISWKSPAGGGTTDYAVEIFHAALEKGHYDCFVGPETRLPMMYIDDAIRATLELMNTPVDSIGESRAGYNISGLSFTAQQLADTISERVDGFTCTFTPDKRQVYADSWPNSIDDSQAKDDWGWEAQYNLENIVDSMIEGLSN</sequence>
<dbReference type="InterPro" id="IPR051225">
    <property type="entry name" value="NAD(P)_epim/dehydratase"/>
</dbReference>